<gene>
    <name evidence="3" type="ORF">BN11_1210006</name>
</gene>
<evidence type="ECO:0000313" key="3">
    <source>
        <dbReference type="EMBL" id="CCH71955.1"/>
    </source>
</evidence>
<proteinExistence type="predicted"/>
<accession>W6JU34</accession>
<feature type="transmembrane region" description="Helical" evidence="1">
    <location>
        <begin position="20"/>
        <end position="47"/>
    </location>
</feature>
<evidence type="ECO:0000313" key="4">
    <source>
        <dbReference type="Proteomes" id="UP000035763"/>
    </source>
</evidence>
<feature type="domain" description="DUF4126" evidence="2">
    <location>
        <begin position="23"/>
        <end position="202"/>
    </location>
</feature>
<feature type="transmembrane region" description="Helical" evidence="1">
    <location>
        <begin position="128"/>
        <end position="151"/>
    </location>
</feature>
<comment type="caution">
    <text evidence="3">The sequence shown here is derived from an EMBL/GenBank/DDBJ whole genome shotgun (WGS) entry which is preliminary data.</text>
</comment>
<name>W6JU34_9MICO</name>
<keyword evidence="1" id="KW-0472">Membrane</keyword>
<keyword evidence="1" id="KW-1133">Transmembrane helix</keyword>
<keyword evidence="1" id="KW-0812">Transmembrane</keyword>
<feature type="transmembrane region" description="Helical" evidence="1">
    <location>
        <begin position="171"/>
        <end position="200"/>
    </location>
</feature>
<dbReference type="Proteomes" id="UP000035763">
    <property type="component" value="Unassembled WGS sequence"/>
</dbReference>
<dbReference type="AlphaFoldDB" id="W6JU34"/>
<dbReference type="InterPro" id="IPR025196">
    <property type="entry name" value="DUF4126"/>
</dbReference>
<reference evidence="3 4" key="1">
    <citation type="journal article" date="2013" name="ISME J.">
        <title>A metabolic model for members of the genus Tetrasphaera involved in enhanced biological phosphorus removal.</title>
        <authorList>
            <person name="Kristiansen R."/>
            <person name="Nguyen H.T.T."/>
            <person name="Saunders A.M."/>
            <person name="Nielsen J.L."/>
            <person name="Wimmer R."/>
            <person name="Le V.Q."/>
            <person name="McIlroy S.J."/>
            <person name="Petrovski S."/>
            <person name="Seviour R.J."/>
            <person name="Calteau A."/>
            <person name="Nielsen K.L."/>
            <person name="Nielsen P.H."/>
        </authorList>
    </citation>
    <scope>NUCLEOTIDE SEQUENCE [LARGE SCALE GENOMIC DNA]</scope>
    <source>
        <strain evidence="3 4">Ben110</strain>
    </source>
</reference>
<dbReference type="STRING" id="1193182.BN11_1210006"/>
<dbReference type="Pfam" id="PF13548">
    <property type="entry name" value="DUF4126"/>
    <property type="match status" value="1"/>
</dbReference>
<keyword evidence="4" id="KW-1185">Reference proteome</keyword>
<evidence type="ECO:0000259" key="2">
    <source>
        <dbReference type="Pfam" id="PF13548"/>
    </source>
</evidence>
<evidence type="ECO:0000256" key="1">
    <source>
        <dbReference type="SAM" id="Phobius"/>
    </source>
</evidence>
<organism evidence="3 4">
    <name type="scientific">Nostocoides australiense Ben110</name>
    <dbReference type="NCBI Taxonomy" id="1193182"/>
    <lineage>
        <taxon>Bacteria</taxon>
        <taxon>Bacillati</taxon>
        <taxon>Actinomycetota</taxon>
        <taxon>Actinomycetes</taxon>
        <taxon>Micrococcales</taxon>
        <taxon>Intrasporangiaceae</taxon>
        <taxon>Nostocoides</taxon>
    </lineage>
</organism>
<sequence length="222" mass="23781">MALGFATSFPLPESYSRVMIAALTGIGLSAAAGLNAYVPFLIVALIARFTDVLTLPSSFSWMESWWAIGIGSLLLLTEVAVDKIPAVDTINDAVQSFIRPSVGGLVFAATSAAETIDKSQWMQDNQWVGIVLGIIVSGLVHSGKMVARPAINAGTLGAGAPVVSTMEDGASIGLSLIAIFIPILVILALLLLFGMMFWVWRKVRKWRQRRRQDLDDAGVSYA</sequence>
<dbReference type="EMBL" id="CAJA01000026">
    <property type="protein sequence ID" value="CCH71955.1"/>
    <property type="molecule type" value="Genomic_DNA"/>
</dbReference>
<protein>
    <recommendedName>
        <fullName evidence="2">DUF4126 domain-containing protein</fullName>
    </recommendedName>
</protein>